<dbReference type="STRING" id="684552.SAMN04489719_1463"/>
<reference evidence="11" key="1">
    <citation type="submission" date="2016-10" db="EMBL/GenBank/DDBJ databases">
        <authorList>
            <person name="Varghese N."/>
            <person name="Submissions S."/>
        </authorList>
    </citation>
    <scope>NUCLEOTIDE SEQUENCE [LARGE SCALE GENOMIC DNA]</scope>
    <source>
        <strain evidence="11">DSM 22965</strain>
    </source>
</reference>
<dbReference type="GO" id="GO:0005886">
    <property type="term" value="C:plasma membrane"/>
    <property type="evidence" value="ECO:0007669"/>
    <property type="project" value="UniProtKB-SubCell"/>
</dbReference>
<evidence type="ECO:0000256" key="4">
    <source>
        <dbReference type="ARBA" id="ARBA00022989"/>
    </source>
</evidence>
<dbReference type="Pfam" id="PF10708">
    <property type="entry name" value="DUF2510"/>
    <property type="match status" value="1"/>
</dbReference>
<keyword evidence="2" id="KW-1003">Cell membrane</keyword>
<keyword evidence="3 7" id="KW-0812">Transmembrane</keyword>
<sequence>MSEQPAGWYPDPFAAEPGASRFWDGERWTTQVQSPLPYAQPSPGASGHGHDARGWGVPAQPAGGQPGRPGGHPEGMPWSRPDRSGELASWGARVGAYLIDIVPVIVVTMVMLWMTGVYDAVNAAIESGDEAAVDAAMAMMATGHPAGLAITAVNLLFVAVYNIGFHVSRGATPGKMIVGIRVRMADEDRNPDLRAAGVRWLVQFGPNLISGVPVIGFLAGIFSIVDHLWPVWDAQKQAIHDKAGRTVVVRSR</sequence>
<evidence type="ECO:0000313" key="10">
    <source>
        <dbReference type="EMBL" id="SDS06724.1"/>
    </source>
</evidence>
<comment type="subcellular location">
    <subcellularLocation>
        <location evidence="1">Cell membrane</location>
        <topology evidence="1">Multi-pass membrane protein</topology>
    </subcellularLocation>
</comment>
<evidence type="ECO:0000256" key="5">
    <source>
        <dbReference type="ARBA" id="ARBA00023136"/>
    </source>
</evidence>
<dbReference type="PANTHER" id="PTHR36115:SF4">
    <property type="entry name" value="MEMBRANE PROTEIN"/>
    <property type="match status" value="1"/>
</dbReference>
<dbReference type="AlphaFoldDB" id="A0A1H1P6A1"/>
<dbReference type="PANTHER" id="PTHR36115">
    <property type="entry name" value="PROLINE-RICH ANTIGEN HOMOLOG-RELATED"/>
    <property type="match status" value="1"/>
</dbReference>
<feature type="transmembrane region" description="Helical" evidence="7">
    <location>
        <begin position="146"/>
        <end position="167"/>
    </location>
</feature>
<keyword evidence="11" id="KW-1185">Reference proteome</keyword>
<evidence type="ECO:0000259" key="9">
    <source>
        <dbReference type="Pfam" id="PF10708"/>
    </source>
</evidence>
<dbReference type="InterPro" id="IPR010432">
    <property type="entry name" value="RDD"/>
</dbReference>
<protein>
    <submittedName>
        <fullName evidence="10">Uncharacterized membrane protein YckC, RDD family</fullName>
    </submittedName>
</protein>
<evidence type="ECO:0000256" key="7">
    <source>
        <dbReference type="SAM" id="Phobius"/>
    </source>
</evidence>
<dbReference type="InterPro" id="IPR018929">
    <property type="entry name" value="DUF2510"/>
</dbReference>
<feature type="region of interest" description="Disordered" evidence="6">
    <location>
        <begin position="1"/>
        <end position="84"/>
    </location>
</feature>
<name>A0A1H1P6A1_9MICO</name>
<evidence type="ECO:0000259" key="8">
    <source>
        <dbReference type="Pfam" id="PF06271"/>
    </source>
</evidence>
<keyword evidence="4 7" id="KW-1133">Transmembrane helix</keyword>
<dbReference type="Pfam" id="PF06271">
    <property type="entry name" value="RDD"/>
    <property type="match status" value="1"/>
</dbReference>
<proteinExistence type="predicted"/>
<feature type="transmembrane region" description="Helical" evidence="7">
    <location>
        <begin position="94"/>
        <end position="114"/>
    </location>
</feature>
<evidence type="ECO:0000256" key="3">
    <source>
        <dbReference type="ARBA" id="ARBA00022692"/>
    </source>
</evidence>
<dbReference type="RefSeq" id="WP_092666398.1">
    <property type="nucleotide sequence ID" value="NZ_LT629734.1"/>
</dbReference>
<dbReference type="EMBL" id="LT629734">
    <property type="protein sequence ID" value="SDS06724.1"/>
    <property type="molecule type" value="Genomic_DNA"/>
</dbReference>
<evidence type="ECO:0000256" key="2">
    <source>
        <dbReference type="ARBA" id="ARBA00022475"/>
    </source>
</evidence>
<dbReference type="OrthoDB" id="5244233at2"/>
<evidence type="ECO:0000256" key="6">
    <source>
        <dbReference type="SAM" id="MobiDB-lite"/>
    </source>
</evidence>
<feature type="domain" description="DUF2510" evidence="9">
    <location>
        <begin position="6"/>
        <end position="36"/>
    </location>
</feature>
<feature type="compositionally biased region" description="Gly residues" evidence="6">
    <location>
        <begin position="64"/>
        <end position="73"/>
    </location>
</feature>
<organism evidence="10 11">
    <name type="scientific">Agrococcus carbonis</name>
    <dbReference type="NCBI Taxonomy" id="684552"/>
    <lineage>
        <taxon>Bacteria</taxon>
        <taxon>Bacillati</taxon>
        <taxon>Actinomycetota</taxon>
        <taxon>Actinomycetes</taxon>
        <taxon>Micrococcales</taxon>
        <taxon>Microbacteriaceae</taxon>
        <taxon>Agrococcus</taxon>
    </lineage>
</organism>
<gene>
    <name evidence="10" type="ORF">SAMN04489719_1463</name>
</gene>
<accession>A0A1H1P6A1</accession>
<keyword evidence="5 7" id="KW-0472">Membrane</keyword>
<feature type="domain" description="RDD" evidence="8">
    <location>
        <begin position="87"/>
        <end position="244"/>
    </location>
</feature>
<evidence type="ECO:0000256" key="1">
    <source>
        <dbReference type="ARBA" id="ARBA00004651"/>
    </source>
</evidence>
<dbReference type="InterPro" id="IPR051791">
    <property type="entry name" value="Pra-immunoreactive"/>
</dbReference>
<dbReference type="Proteomes" id="UP000199649">
    <property type="component" value="Chromosome I"/>
</dbReference>
<evidence type="ECO:0000313" key="11">
    <source>
        <dbReference type="Proteomes" id="UP000199649"/>
    </source>
</evidence>
<feature type="compositionally biased region" description="Low complexity" evidence="6">
    <location>
        <begin position="54"/>
        <end position="63"/>
    </location>
</feature>